<dbReference type="PANTHER" id="PTHR12999">
    <property type="entry name" value="ZINC FINGER RAN-BINDING DOMAIN-CONTAINING PROTEIN 2 ZRANB2-RELATED"/>
    <property type="match status" value="1"/>
</dbReference>
<feature type="region of interest" description="Disordered" evidence="13">
    <location>
        <begin position="1"/>
        <end position="22"/>
    </location>
</feature>
<comment type="subcellular location">
    <subcellularLocation>
        <location evidence="1 11">Nucleus</location>
    </subcellularLocation>
</comment>
<dbReference type="AlphaFoldDB" id="A0A1J1I6P4"/>
<evidence type="ECO:0000256" key="4">
    <source>
        <dbReference type="ARBA" id="ARBA00022723"/>
    </source>
</evidence>
<keyword evidence="8 11" id="KW-0694">RNA-binding</keyword>
<dbReference type="FunFam" id="4.10.1060.10:FF:000004">
    <property type="entry name" value="Zinc finger Ran-binding domain-containing protein 2"/>
    <property type="match status" value="1"/>
</dbReference>
<keyword evidence="6 12" id="KW-0863">Zinc-finger</keyword>
<evidence type="ECO:0000256" key="7">
    <source>
        <dbReference type="ARBA" id="ARBA00022833"/>
    </source>
</evidence>
<dbReference type="Proteomes" id="UP000183832">
    <property type="component" value="Unassembled WGS sequence"/>
</dbReference>
<evidence type="ECO:0000256" key="2">
    <source>
        <dbReference type="ARBA" id="ARBA00017543"/>
    </source>
</evidence>
<feature type="region of interest" description="Disordered" evidence="13">
    <location>
        <begin position="115"/>
        <end position="183"/>
    </location>
</feature>
<dbReference type="PROSITE" id="PS50199">
    <property type="entry name" value="ZF_RANBP2_2"/>
    <property type="match status" value="2"/>
</dbReference>
<dbReference type="GO" id="GO:0008270">
    <property type="term" value="F:zinc ion binding"/>
    <property type="evidence" value="ECO:0007669"/>
    <property type="project" value="UniProtKB-KW"/>
</dbReference>
<sequence>MSSSSKKASKPFSRNAGDWTCPDKNCGNLNFARRDHCNRCDMAKPKDDSKKASEIGQAAAKNSRGLFSADDWSCLKCGNINWARRSSCNICNAKKFADDQRTGYGGGYNERDVVEYKERESSDSEYDEFGRRKKKTNDHSKKEDSRRNDKVTSNNSKEAQKNPHVSNDDEEESGSDEDLSKYNLFDDDIDIEAFKKGK</sequence>
<dbReference type="SMART" id="SM00547">
    <property type="entry name" value="ZnF_RBZ"/>
    <property type="match status" value="2"/>
</dbReference>
<gene>
    <name evidence="15" type="ORF">CLUMA_CG008659</name>
</gene>
<evidence type="ECO:0000313" key="16">
    <source>
        <dbReference type="Proteomes" id="UP000183832"/>
    </source>
</evidence>
<organism evidence="15 16">
    <name type="scientific">Clunio marinus</name>
    <dbReference type="NCBI Taxonomy" id="568069"/>
    <lineage>
        <taxon>Eukaryota</taxon>
        <taxon>Metazoa</taxon>
        <taxon>Ecdysozoa</taxon>
        <taxon>Arthropoda</taxon>
        <taxon>Hexapoda</taxon>
        <taxon>Insecta</taxon>
        <taxon>Pterygota</taxon>
        <taxon>Neoptera</taxon>
        <taxon>Endopterygota</taxon>
        <taxon>Diptera</taxon>
        <taxon>Nematocera</taxon>
        <taxon>Chironomoidea</taxon>
        <taxon>Chironomidae</taxon>
        <taxon>Clunio</taxon>
    </lineage>
</organism>
<dbReference type="STRING" id="568069.A0A1J1I6P4"/>
<proteinExistence type="inferred from homology"/>
<evidence type="ECO:0000256" key="8">
    <source>
        <dbReference type="ARBA" id="ARBA00022884"/>
    </source>
</evidence>
<dbReference type="InterPro" id="IPR017337">
    <property type="entry name" value="ZRANB2"/>
</dbReference>
<evidence type="ECO:0000256" key="6">
    <source>
        <dbReference type="ARBA" id="ARBA00022771"/>
    </source>
</evidence>
<keyword evidence="5" id="KW-0677">Repeat</keyword>
<name>A0A1J1I6P4_9DIPT</name>
<dbReference type="Pfam" id="PF00641">
    <property type="entry name" value="Zn_ribbon_RanBP"/>
    <property type="match status" value="2"/>
</dbReference>
<dbReference type="Gene3D" id="4.10.1060.10">
    <property type="entry name" value="Zinc finger, RanBP2-type"/>
    <property type="match status" value="2"/>
</dbReference>
<dbReference type="GO" id="GO:0001530">
    <property type="term" value="F:lipopolysaccharide binding"/>
    <property type="evidence" value="ECO:0007669"/>
    <property type="project" value="TreeGrafter"/>
</dbReference>
<dbReference type="PIRSF" id="PIRSF037956">
    <property type="entry name" value="UCP037956_ZnF_Ran"/>
    <property type="match status" value="1"/>
</dbReference>
<dbReference type="InterPro" id="IPR001876">
    <property type="entry name" value="Znf_RanBP2"/>
</dbReference>
<evidence type="ECO:0000313" key="15">
    <source>
        <dbReference type="EMBL" id="CRK95410.1"/>
    </source>
</evidence>
<dbReference type="GO" id="GO:0005634">
    <property type="term" value="C:nucleus"/>
    <property type="evidence" value="ECO:0007669"/>
    <property type="project" value="UniProtKB-SubCell"/>
</dbReference>
<dbReference type="PROSITE" id="PS01358">
    <property type="entry name" value="ZF_RANBP2_1"/>
    <property type="match status" value="2"/>
</dbReference>
<evidence type="ECO:0000256" key="12">
    <source>
        <dbReference type="PROSITE-ProRule" id="PRU00322"/>
    </source>
</evidence>
<feature type="compositionally biased region" description="Basic and acidic residues" evidence="13">
    <location>
        <begin position="137"/>
        <end position="150"/>
    </location>
</feature>
<comment type="similarity">
    <text evidence="10 11">Belongs to the ZRANB2 family.</text>
</comment>
<dbReference type="EMBL" id="CVRI01000041">
    <property type="protein sequence ID" value="CRK95410.1"/>
    <property type="molecule type" value="Genomic_DNA"/>
</dbReference>
<evidence type="ECO:0000256" key="5">
    <source>
        <dbReference type="ARBA" id="ARBA00022737"/>
    </source>
</evidence>
<evidence type="ECO:0000256" key="3">
    <source>
        <dbReference type="ARBA" id="ARBA00022553"/>
    </source>
</evidence>
<feature type="compositionally biased region" description="Acidic residues" evidence="13">
    <location>
        <begin position="168"/>
        <end position="177"/>
    </location>
</feature>
<keyword evidence="4 11" id="KW-0479">Metal-binding</keyword>
<keyword evidence="3" id="KW-0597">Phosphoprotein</keyword>
<feature type="domain" description="RanBP2-type" evidence="14">
    <location>
        <begin position="68"/>
        <end position="97"/>
    </location>
</feature>
<dbReference type="GO" id="GO:0003723">
    <property type="term" value="F:RNA binding"/>
    <property type="evidence" value="ECO:0007669"/>
    <property type="project" value="UniProtKB-KW"/>
</dbReference>
<protein>
    <recommendedName>
        <fullName evidence="2 11">Zinc finger Ran-binding domain-containing protein 2</fullName>
    </recommendedName>
</protein>
<dbReference type="GO" id="GO:0006396">
    <property type="term" value="P:RNA processing"/>
    <property type="evidence" value="ECO:0007669"/>
    <property type="project" value="InterPro"/>
</dbReference>
<feature type="domain" description="RanBP2-type" evidence="14">
    <location>
        <begin position="15"/>
        <end position="46"/>
    </location>
</feature>
<reference evidence="15 16" key="1">
    <citation type="submission" date="2015-04" db="EMBL/GenBank/DDBJ databases">
        <authorList>
            <person name="Syromyatnikov M.Y."/>
            <person name="Popov V.N."/>
        </authorList>
    </citation>
    <scope>NUCLEOTIDE SEQUENCE [LARGE SCALE GENOMIC DNA]</scope>
</reference>
<keyword evidence="7 11" id="KW-0862">Zinc</keyword>
<evidence type="ECO:0000256" key="13">
    <source>
        <dbReference type="SAM" id="MobiDB-lite"/>
    </source>
</evidence>
<dbReference type="InterPro" id="IPR036443">
    <property type="entry name" value="Znf_RanBP2_sf"/>
</dbReference>
<evidence type="ECO:0000256" key="11">
    <source>
        <dbReference type="PIRNR" id="PIRNR037956"/>
    </source>
</evidence>
<dbReference type="OrthoDB" id="1878647at2759"/>
<accession>A0A1J1I6P4</accession>
<dbReference type="SUPFAM" id="SSF90209">
    <property type="entry name" value="Ran binding protein zinc finger-like"/>
    <property type="match status" value="2"/>
</dbReference>
<keyword evidence="9 11" id="KW-0539">Nucleus</keyword>
<keyword evidence="16" id="KW-1185">Reference proteome</keyword>
<evidence type="ECO:0000256" key="1">
    <source>
        <dbReference type="ARBA" id="ARBA00004123"/>
    </source>
</evidence>
<evidence type="ECO:0000256" key="9">
    <source>
        <dbReference type="ARBA" id="ARBA00023242"/>
    </source>
</evidence>
<dbReference type="PANTHER" id="PTHR12999:SF17">
    <property type="entry name" value="ZINC FINGER RAN-BINDING DOMAIN-CONTAINING PROTEIN 2"/>
    <property type="match status" value="1"/>
</dbReference>
<evidence type="ECO:0000259" key="14">
    <source>
        <dbReference type="PROSITE" id="PS50199"/>
    </source>
</evidence>
<evidence type="ECO:0000256" key="10">
    <source>
        <dbReference type="ARBA" id="ARBA00025731"/>
    </source>
</evidence>